<dbReference type="SUPFAM" id="SSF53784">
    <property type="entry name" value="Phosphofructokinase"/>
    <property type="match status" value="2"/>
</dbReference>
<dbReference type="InterPro" id="IPR011183">
    <property type="entry name" value="PfpB_PPi_PFK"/>
</dbReference>
<evidence type="ECO:0000256" key="5">
    <source>
        <dbReference type="ARBA" id="ARBA00022723"/>
    </source>
</evidence>
<dbReference type="EC" id="2.7.1.90" evidence="10"/>
<evidence type="ECO:0000256" key="9">
    <source>
        <dbReference type="ARBA" id="ARBA00048072"/>
    </source>
</evidence>
<dbReference type="Gene3D" id="1.10.10.480">
    <property type="entry name" value="Phosphofructokinase, domain 3"/>
    <property type="match status" value="2"/>
</dbReference>
<comment type="function">
    <text evidence="2 10">Catalyzes the phosphorylation of D-fructose 6-phosphate, the first committing step of glycolysis. Uses inorganic phosphate (PPi) as phosphoryl donor instead of ATP like common ATP-dependent phosphofructokinases (ATP-PFKs), which renders the reaction reversible, and can thus function both in glycolysis and gluconeogenesis. Consistently, PPi-PFK can replace the enzymes of both the forward (ATP-PFK) and reverse (fructose-bisphosphatase (FBPase)) reactions.</text>
</comment>
<dbReference type="Gene3D" id="3.40.50.460">
    <property type="entry name" value="Phosphofructokinase domain"/>
    <property type="match status" value="2"/>
</dbReference>
<dbReference type="InterPro" id="IPR035966">
    <property type="entry name" value="PKF_sf"/>
</dbReference>
<evidence type="ECO:0000256" key="1">
    <source>
        <dbReference type="ARBA" id="ARBA00001946"/>
    </source>
</evidence>
<dbReference type="Gene3D" id="3.40.50.450">
    <property type="match status" value="2"/>
</dbReference>
<feature type="site" description="Important for catalytic activity; stabilizes the transition state when the phosphoryl donor is PPi" evidence="10">
    <location>
        <position position="261"/>
    </location>
</feature>
<dbReference type="Proteomes" id="UP001153069">
    <property type="component" value="Unassembled WGS sequence"/>
</dbReference>
<comment type="activity regulation">
    <text evidence="10">Non-allosteric.</text>
</comment>
<comment type="cofactor">
    <cofactor evidence="1 10">
        <name>Mg(2+)</name>
        <dbReference type="ChEBI" id="CHEBI:18420"/>
    </cofactor>
</comment>
<evidence type="ECO:0000256" key="3">
    <source>
        <dbReference type="ARBA" id="ARBA00022490"/>
    </source>
</evidence>
<feature type="region of interest" description="Disordered" evidence="11">
    <location>
        <begin position="1"/>
        <end position="33"/>
    </location>
</feature>
<feature type="binding site" evidence="10">
    <location>
        <position position="139"/>
    </location>
    <ligand>
        <name>diphosphate</name>
        <dbReference type="ChEBI" id="CHEBI:33019"/>
    </ligand>
</feature>
<reference evidence="13" key="1">
    <citation type="submission" date="2020-06" db="EMBL/GenBank/DDBJ databases">
        <authorList>
            <consortium name="Plant Systems Biology data submission"/>
        </authorList>
    </citation>
    <scope>NUCLEOTIDE SEQUENCE</scope>
    <source>
        <strain evidence="13">D6</strain>
    </source>
</reference>
<dbReference type="HAMAP" id="MF_01980">
    <property type="entry name" value="Phosphofructokinase_II_Long"/>
    <property type="match status" value="1"/>
</dbReference>
<comment type="subunit">
    <text evidence="10">Homodimer or monomer.</text>
</comment>
<feature type="site" description="Important for catalytic activity and substrate specificity; stabilizes the transition state when the phosphoryl donor is PPi; prevents ATP from binding by mimicking the alpha-phosphate group of ATP" evidence="10">
    <location>
        <position position="235"/>
    </location>
</feature>
<feature type="binding site" evidence="10">
    <location>
        <position position="234"/>
    </location>
    <ligand>
        <name>Mg(2+)</name>
        <dbReference type="ChEBI" id="CHEBI:18420"/>
        <note>catalytic</note>
    </ligand>
</feature>
<feature type="binding site" evidence="10">
    <location>
        <begin position="262"/>
        <end position="264"/>
    </location>
    <ligand>
        <name>substrate</name>
    </ligand>
</feature>
<feature type="binding site" evidence="10">
    <location>
        <begin position="310"/>
        <end position="312"/>
    </location>
    <ligand>
        <name>substrate</name>
    </ligand>
</feature>
<comment type="subcellular location">
    <subcellularLocation>
        <location evidence="10">Cytoplasm</location>
    </subcellularLocation>
</comment>
<feature type="compositionally biased region" description="Polar residues" evidence="11">
    <location>
        <begin position="1"/>
        <end position="13"/>
    </location>
</feature>
<evidence type="ECO:0000256" key="11">
    <source>
        <dbReference type="SAM" id="MobiDB-lite"/>
    </source>
</evidence>
<evidence type="ECO:0000256" key="6">
    <source>
        <dbReference type="ARBA" id="ARBA00022777"/>
    </source>
</evidence>
<keyword evidence="8 10" id="KW-0324">Glycolysis</keyword>
<dbReference type="GO" id="GO:0009749">
    <property type="term" value="P:response to glucose"/>
    <property type="evidence" value="ECO:0007669"/>
    <property type="project" value="TreeGrafter"/>
</dbReference>
<comment type="caution">
    <text evidence="10">Lacks conserved residue(s) required for the propagation of feature annotation.</text>
</comment>
<dbReference type="InterPro" id="IPR000023">
    <property type="entry name" value="Phosphofructokinase_dom"/>
</dbReference>
<dbReference type="GO" id="GO:0005524">
    <property type="term" value="F:ATP binding"/>
    <property type="evidence" value="ECO:0007669"/>
    <property type="project" value="InterPro"/>
</dbReference>
<evidence type="ECO:0000259" key="12">
    <source>
        <dbReference type="Pfam" id="PF00365"/>
    </source>
</evidence>
<dbReference type="NCBIfam" id="NF005482">
    <property type="entry name" value="PRK07085.1"/>
    <property type="match status" value="1"/>
</dbReference>
<dbReference type="NCBIfam" id="TIGR02477">
    <property type="entry name" value="PFKA_PPi"/>
    <property type="match status" value="1"/>
</dbReference>
<evidence type="ECO:0000256" key="8">
    <source>
        <dbReference type="ARBA" id="ARBA00023152"/>
    </source>
</evidence>
<dbReference type="PANTHER" id="PTHR43650">
    <property type="entry name" value="PYROPHOSPHATE--FRUCTOSE 6-PHOSPHATE 1-PHOSPHOTRANSFERASE"/>
    <property type="match status" value="1"/>
</dbReference>
<evidence type="ECO:0000256" key="2">
    <source>
        <dbReference type="ARBA" id="ARBA00003138"/>
    </source>
</evidence>
<dbReference type="PRINTS" id="PR00476">
    <property type="entry name" value="PHFRCTKINASE"/>
</dbReference>
<accession>A0A9N8HH21</accession>
<proteinExistence type="inferred from homology"/>
<gene>
    <name evidence="13" type="ORF">SEMRO_426_G140510.1</name>
</gene>
<evidence type="ECO:0000256" key="10">
    <source>
        <dbReference type="HAMAP-Rule" id="MF_03185"/>
    </source>
</evidence>
<keyword evidence="6 10" id="KW-0418">Kinase</keyword>
<organism evidence="13 14">
    <name type="scientific">Seminavis robusta</name>
    <dbReference type="NCBI Taxonomy" id="568900"/>
    <lineage>
        <taxon>Eukaryota</taxon>
        <taxon>Sar</taxon>
        <taxon>Stramenopiles</taxon>
        <taxon>Ochrophyta</taxon>
        <taxon>Bacillariophyta</taxon>
        <taxon>Bacillariophyceae</taxon>
        <taxon>Bacillariophycidae</taxon>
        <taxon>Naviculales</taxon>
        <taxon>Naviculaceae</taxon>
        <taxon>Seminavis</taxon>
    </lineage>
</organism>
<keyword evidence="3 10" id="KW-0963">Cytoplasm</keyword>
<dbReference type="GO" id="GO:0003872">
    <property type="term" value="F:6-phosphofructokinase activity"/>
    <property type="evidence" value="ECO:0007669"/>
    <property type="project" value="UniProtKB-UniRule"/>
</dbReference>
<dbReference type="OrthoDB" id="537915at2759"/>
<feature type="domain" description="Phosphofructokinase" evidence="12">
    <location>
        <begin position="131"/>
        <end position="504"/>
    </location>
</feature>
<comment type="catalytic activity">
    <reaction evidence="9 10">
        <text>beta-D-fructose 6-phosphate + diphosphate = beta-D-fructose 1,6-bisphosphate + phosphate + H(+)</text>
        <dbReference type="Rhea" id="RHEA:13613"/>
        <dbReference type="ChEBI" id="CHEBI:15378"/>
        <dbReference type="ChEBI" id="CHEBI:32966"/>
        <dbReference type="ChEBI" id="CHEBI:33019"/>
        <dbReference type="ChEBI" id="CHEBI:43474"/>
        <dbReference type="ChEBI" id="CHEBI:57634"/>
        <dbReference type="EC" id="2.7.1.90"/>
    </reaction>
</comment>
<keyword evidence="7 10" id="KW-0460">Magnesium</keyword>
<comment type="pathway">
    <text evidence="10">Carbohydrate degradation; glycolysis; D-glyceraldehyde 3-phosphate and glycerone phosphate from D-glucose: step 3/4.</text>
</comment>
<feature type="binding site" evidence="10">
    <location>
        <begin position="479"/>
        <end position="482"/>
    </location>
    <ligand>
        <name>substrate</name>
    </ligand>
</feature>
<dbReference type="Pfam" id="PF00365">
    <property type="entry name" value="PFK"/>
    <property type="match status" value="2"/>
</dbReference>
<evidence type="ECO:0000313" key="14">
    <source>
        <dbReference type="Proteomes" id="UP001153069"/>
    </source>
</evidence>
<keyword evidence="4 10" id="KW-0808">Transferase</keyword>
<dbReference type="InterPro" id="IPR022953">
    <property type="entry name" value="ATP_PFK"/>
</dbReference>
<protein>
    <recommendedName>
        <fullName evidence="10">Pyrophosphate--fructose 6-phosphate 1-phosphotransferase</fullName>
        <ecNumber evidence="10">2.7.1.90</ecNumber>
    </recommendedName>
    <alternativeName>
        <fullName evidence="10">6-phosphofructokinase, pyrophosphate dependent</fullName>
    </alternativeName>
    <alternativeName>
        <fullName evidence="10">PPi-dependent phosphofructokinase</fullName>
        <shortName evidence="10">PPi-PFK</shortName>
    </alternativeName>
    <alternativeName>
        <fullName evidence="10">Pyrophosphate-dependent 6-phosphofructose-1-kinase</fullName>
    </alternativeName>
</protein>
<evidence type="ECO:0000256" key="4">
    <source>
        <dbReference type="ARBA" id="ARBA00022679"/>
    </source>
</evidence>
<dbReference type="GO" id="GO:0046872">
    <property type="term" value="F:metal ion binding"/>
    <property type="evidence" value="ECO:0007669"/>
    <property type="project" value="UniProtKB-KW"/>
</dbReference>
<feature type="active site" description="Proton acceptor" evidence="10">
    <location>
        <position position="264"/>
    </location>
</feature>
<evidence type="ECO:0000256" key="7">
    <source>
        <dbReference type="ARBA" id="ARBA00022842"/>
    </source>
</evidence>
<comment type="caution">
    <text evidence="13">The sequence shown here is derived from an EMBL/GenBank/DDBJ whole genome shotgun (WGS) entry which is preliminary data.</text>
</comment>
<dbReference type="EMBL" id="CAICTM010000425">
    <property type="protein sequence ID" value="CAB9510223.1"/>
    <property type="molecule type" value="Genomic_DNA"/>
</dbReference>
<dbReference type="GO" id="GO:0005829">
    <property type="term" value="C:cytosol"/>
    <property type="evidence" value="ECO:0007669"/>
    <property type="project" value="TreeGrafter"/>
</dbReference>
<feature type="domain" description="Phosphofructokinase" evidence="12">
    <location>
        <begin position="777"/>
        <end position="1143"/>
    </location>
</feature>
<name>A0A9N8HH21_9STRA</name>
<evidence type="ECO:0000313" key="13">
    <source>
        <dbReference type="EMBL" id="CAB9510223.1"/>
    </source>
</evidence>
<keyword evidence="5 10" id="KW-0479">Metal-binding</keyword>
<feature type="binding site" evidence="10">
    <location>
        <position position="372"/>
    </location>
    <ligand>
        <name>substrate</name>
    </ligand>
</feature>
<sequence length="1298" mass="143183">MATQRPSSVSSLVGSDLPNKEEQQKTQQNDEEFQQFQKLEPELAKCVKTYERWRGSYSPLQRERLEANCADYYPQVMRNSNFDLKVVEEEGNSTEKLDGRVKSFFQNTIDMKPLQFEMGTAETAAERPPKRIGVVLSGGQAPGGHNIICGIFDRAKAYHPDSRIFGFLDGPHGIFSGKFVLLTKTIIDGFRNTGGFDMLGSGRHKIESEEHFAKSLEVCDTILHLDGVVVIGGDDSNTNAALLGEYFKSKGSKCAVNGCPKTIDGDLKVMPYIPVSFGFDTACRTFSELIGNCCVDSLSAQKYYHFIRLMGRSASNIALECALQTFPNHCFIGEECKANQWGLKELTKQLTDMIESRYKNQNKNYGVVLLPEGLIEFIPEFEKLIAELNELGDSLGDHASPEDVAGKLSDGNKELFEYLPLFLKRQLTKDRDAHGNLQVAAIETEKLLAATVMSELATRLGSQEKAALVFQPQFHAFGYEGRAGLPTLFDSAYCFALGATAAQLTIAEKTGFIASVTGLDKKSPAEWSCGGVPVTSLCVIERRKGKDKPVIRKALVELLDDPNHKTLNNSPFFAWKTMRELCAVYDLYKIPGPMQFNKDSFDIPCMLRIELGGSAQLLSNLAHQVLGTTIDADLVAKDEEKYFKDILGLCKSQFSQALDEKQCKIDWPTAGEHFNYVGGSRPKSALQIDLGNKGYDVPTESFGCLDGKPGAQFLSPTIFEAVHLVEDETTQCMEPKDGPFVSKAYPNTYGRPLVRVTRPSATEGMQDNKEAGRMGAIAIVFCGRQTPGGHDMVAGLWDMINGKKGSKPAVRIVGVVGGSRGFFAEQMVELTAAKVDEMRHQGGFHLFGRSQDKFCKNREQAEQIVSILRKNNITSLVLVGGVRTATSACVLAEYLEEQNAKVLQTTPSSSTLLNVVTVPLSQGGSFTNEFIEQALGFDSTSKATARLAGNTEIDGSSARKYYYFLRTMEGGERMANACHLTLEVGLQAKPNYILLSEEISSKKLSLKDVVSDIADMVQRRWEGPGKKNFGTVIVPDNIIRVLPETRALLSELKQNNWKTEALSAYSKALLKSLPDFMINEIQTKNVDIQQIETERMLAELVREELKSRPSYDGKFSPICQFLGYQARGSLPSVFDSNYGYALGGGVAVLLRENRNGYMASAANLCSNKNRTTVFGVPLTAMLEVRAVGELPEAAIFSQLVDLHGKHYQEWKRISPKLEDEELYENPGPLQYSGDCAHLLTKNIAGSEGDGKPSYLASLAELRENATVLLEKLRPGVPSRKLRIANKSLETLRSVLEEL</sequence>
<dbReference type="GO" id="GO:0006002">
    <property type="term" value="P:fructose 6-phosphate metabolic process"/>
    <property type="evidence" value="ECO:0007669"/>
    <property type="project" value="InterPro"/>
</dbReference>
<comment type="similarity">
    <text evidence="10">Belongs to the phosphofructokinase type A (PFKA) family. PPi-dependent PFK group II subfamily. Clade 'Long' sub-subfamily.</text>
</comment>
<dbReference type="PANTHER" id="PTHR43650:SF1">
    <property type="entry name" value="PYROPHOSPHATE--FRUCTOSE 6-PHOSPHATE 1-PHOSPHOTRANSFERASE SUBUNIT BETA 2"/>
    <property type="match status" value="1"/>
</dbReference>
<keyword evidence="14" id="KW-1185">Reference proteome</keyword>
<dbReference type="GO" id="GO:0047334">
    <property type="term" value="F:diphosphate-fructose-6-phosphate 1-phosphotransferase activity"/>
    <property type="evidence" value="ECO:0007669"/>
    <property type="project" value="UniProtKB-EC"/>
</dbReference>
<feature type="binding site" evidence="10">
    <location>
        <begin position="302"/>
        <end position="303"/>
    </location>
    <ligand>
        <name>substrate</name>
        <note>ligand shared between dimeric partners</note>
    </ligand>
</feature>